<proteinExistence type="predicted"/>
<reference evidence="2 3" key="1">
    <citation type="journal article" date="2019" name="Commun. Biol.">
        <title>The bagworm genome reveals a unique fibroin gene that provides high tensile strength.</title>
        <authorList>
            <person name="Kono N."/>
            <person name="Nakamura H."/>
            <person name="Ohtoshi R."/>
            <person name="Tomita M."/>
            <person name="Numata K."/>
            <person name="Arakawa K."/>
        </authorList>
    </citation>
    <scope>NUCLEOTIDE SEQUENCE [LARGE SCALE GENOMIC DNA]</scope>
</reference>
<comment type="caution">
    <text evidence="2">The sequence shown here is derived from an EMBL/GenBank/DDBJ whole genome shotgun (WGS) entry which is preliminary data.</text>
</comment>
<keyword evidence="3" id="KW-1185">Reference proteome</keyword>
<protein>
    <submittedName>
        <fullName evidence="2">RNA-directed DNA polymerase from mobile element jockey</fullName>
    </submittedName>
</protein>
<dbReference type="GO" id="GO:0003964">
    <property type="term" value="F:RNA-directed DNA polymerase activity"/>
    <property type="evidence" value="ECO:0007669"/>
    <property type="project" value="UniProtKB-KW"/>
</dbReference>
<name>A0A4C1ZN84_EUMVA</name>
<keyword evidence="2" id="KW-0548">Nucleotidyltransferase</keyword>
<organism evidence="2 3">
    <name type="scientific">Eumeta variegata</name>
    <name type="common">Bagworm moth</name>
    <name type="synonym">Eumeta japonica</name>
    <dbReference type="NCBI Taxonomy" id="151549"/>
    <lineage>
        <taxon>Eukaryota</taxon>
        <taxon>Metazoa</taxon>
        <taxon>Ecdysozoa</taxon>
        <taxon>Arthropoda</taxon>
        <taxon>Hexapoda</taxon>
        <taxon>Insecta</taxon>
        <taxon>Pterygota</taxon>
        <taxon>Neoptera</taxon>
        <taxon>Endopterygota</taxon>
        <taxon>Lepidoptera</taxon>
        <taxon>Glossata</taxon>
        <taxon>Ditrysia</taxon>
        <taxon>Tineoidea</taxon>
        <taxon>Psychidae</taxon>
        <taxon>Oiketicinae</taxon>
        <taxon>Eumeta</taxon>
    </lineage>
</organism>
<accession>A0A4C1ZN84</accession>
<dbReference type="Pfam" id="PF00078">
    <property type="entry name" value="RVT_1"/>
    <property type="match status" value="1"/>
</dbReference>
<dbReference type="AlphaFoldDB" id="A0A4C1ZN84"/>
<dbReference type="OrthoDB" id="6627393at2759"/>
<dbReference type="EMBL" id="BGZK01001958">
    <property type="protein sequence ID" value="GBP88782.1"/>
    <property type="molecule type" value="Genomic_DNA"/>
</dbReference>
<feature type="domain" description="Reverse transcriptase" evidence="1">
    <location>
        <begin position="5"/>
        <end position="117"/>
    </location>
</feature>
<evidence type="ECO:0000313" key="2">
    <source>
        <dbReference type="EMBL" id="GBP88782.1"/>
    </source>
</evidence>
<sequence>MPSTSPPSSRTHLEELQKETQKSGGVRFALFADDSTFFLRSCNVGHIIPRLQRTIDKLTQWFQFLRIEVNPEKSAAIYFDYSAKKRTQVVSTNTTTLRMFNAPIPWQYNYKYLGITLNKHLHFRNHIRLVRNLELPTISKYMKNASERFFSIAVNHPNTLISSAASYEAPPANHFIRRPWNVLTNPPDDFTAEVEILNNALKNLEK</sequence>
<keyword evidence="2" id="KW-0808">Transferase</keyword>
<dbReference type="Proteomes" id="UP000299102">
    <property type="component" value="Unassembled WGS sequence"/>
</dbReference>
<keyword evidence="2" id="KW-0695">RNA-directed DNA polymerase</keyword>
<evidence type="ECO:0000313" key="3">
    <source>
        <dbReference type="Proteomes" id="UP000299102"/>
    </source>
</evidence>
<gene>
    <name evidence="2" type="primary">pol</name>
    <name evidence="2" type="ORF">EVAR_100704_1</name>
</gene>
<evidence type="ECO:0000259" key="1">
    <source>
        <dbReference type="Pfam" id="PF00078"/>
    </source>
</evidence>
<dbReference type="InterPro" id="IPR000477">
    <property type="entry name" value="RT_dom"/>
</dbReference>